<dbReference type="PROSITE" id="PS00109">
    <property type="entry name" value="PROTEIN_KINASE_TYR"/>
    <property type="match status" value="1"/>
</dbReference>
<feature type="binding site" evidence="5">
    <location>
        <position position="169"/>
    </location>
    <ligand>
        <name>ATP</name>
        <dbReference type="ChEBI" id="CHEBI:30616"/>
    </ligand>
</feature>
<feature type="compositionally biased region" description="Low complexity" evidence="6">
    <location>
        <begin position="22"/>
        <end position="31"/>
    </location>
</feature>
<dbReference type="Proteomes" id="UP001385951">
    <property type="component" value="Unassembled WGS sequence"/>
</dbReference>
<dbReference type="InterPro" id="IPR011009">
    <property type="entry name" value="Kinase-like_dom_sf"/>
</dbReference>
<gene>
    <name evidence="8" type="ORF">QCA50_011407</name>
</gene>
<dbReference type="AlphaFoldDB" id="A0AAW0G957"/>
<dbReference type="GO" id="GO:0004674">
    <property type="term" value="F:protein serine/threonine kinase activity"/>
    <property type="evidence" value="ECO:0007669"/>
    <property type="project" value="TreeGrafter"/>
</dbReference>
<dbReference type="InterPro" id="IPR000719">
    <property type="entry name" value="Prot_kinase_dom"/>
</dbReference>
<dbReference type="InterPro" id="IPR017441">
    <property type="entry name" value="Protein_kinase_ATP_BS"/>
</dbReference>
<sequence length="590" mass="67206">MSSMIRRKRFEIKKSKLKKTLSGTTSESTLEVWRDRDDTGSKETLQSREQEFLPQPDLRLREDILVAIKEPTFENCELLKLRDDDAEKAMSEMQSLFDDRSFWQAVPTEHRNADRWMIIPLMAKLSRESEIIPKSVYVQPEEVEFQYIGSGGFATIHRAKLQGRAVVVKRLQKQRFCGNAEEKQMDMLLDISREALLWCNLSHPNIVPFLGVEAGTSHSDLGMVLLWMDKGDINTFLFKSKKSNPHEILVDKINWLQQVANGMVYLHIMGPRIVHGDIRGSNIFLNSQGVVKIGDFGLSVFEGEWSGEFGSERAGNPRWLAPELLLPKRGLVGRLTRPTFASDVYSFAMTCIEFFSKELKPFDHIEANHNVAQAVGNHGERPHKPDSMPAELFEQLDHWWNSLPEERPSIQHVFDYLKIYEVTGKFPNQAWASGTVNKTRVSPVSSHSVTSPDKKLLDILSRWFPKDQTYLSPLSHGNDQPIGYSENPNFILVDEISLLDGLYKNYGTKNLNFSSFPFHSLHLILTRGRVVAGRFLFADTSNPVFTYNFRNLGYSVIKVVDNIIRDTDVVSQKICDIGSHSGPSVYHATT</sequence>
<keyword evidence="9" id="KW-1185">Reference proteome</keyword>
<dbReference type="SUPFAM" id="SSF56112">
    <property type="entry name" value="Protein kinase-like (PK-like)"/>
    <property type="match status" value="1"/>
</dbReference>
<dbReference type="PROSITE" id="PS50011">
    <property type="entry name" value="PROTEIN_KINASE_DOM"/>
    <property type="match status" value="1"/>
</dbReference>
<feature type="region of interest" description="Disordered" evidence="6">
    <location>
        <begin position="22"/>
        <end position="50"/>
    </location>
</feature>
<keyword evidence="4 5" id="KW-0067">ATP-binding</keyword>
<comment type="caution">
    <text evidence="8">The sequence shown here is derived from an EMBL/GenBank/DDBJ whole genome shotgun (WGS) entry which is preliminary data.</text>
</comment>
<dbReference type="GO" id="GO:0005524">
    <property type="term" value="F:ATP binding"/>
    <property type="evidence" value="ECO:0007669"/>
    <property type="project" value="UniProtKB-UniRule"/>
</dbReference>
<keyword evidence="2 5" id="KW-0547">Nucleotide-binding</keyword>
<evidence type="ECO:0000256" key="1">
    <source>
        <dbReference type="ARBA" id="ARBA00022679"/>
    </source>
</evidence>
<evidence type="ECO:0000256" key="3">
    <source>
        <dbReference type="ARBA" id="ARBA00022777"/>
    </source>
</evidence>
<evidence type="ECO:0000259" key="7">
    <source>
        <dbReference type="PROSITE" id="PS50011"/>
    </source>
</evidence>
<dbReference type="InterPro" id="IPR051681">
    <property type="entry name" value="Ser/Thr_Kinases-Pseudokinases"/>
</dbReference>
<organism evidence="8 9">
    <name type="scientific">Cerrena zonata</name>
    <dbReference type="NCBI Taxonomy" id="2478898"/>
    <lineage>
        <taxon>Eukaryota</taxon>
        <taxon>Fungi</taxon>
        <taxon>Dikarya</taxon>
        <taxon>Basidiomycota</taxon>
        <taxon>Agaricomycotina</taxon>
        <taxon>Agaricomycetes</taxon>
        <taxon>Polyporales</taxon>
        <taxon>Cerrenaceae</taxon>
        <taxon>Cerrena</taxon>
    </lineage>
</organism>
<keyword evidence="1" id="KW-0808">Transferase</keyword>
<feature type="domain" description="Protein kinase" evidence="7">
    <location>
        <begin position="142"/>
        <end position="419"/>
    </location>
</feature>
<keyword evidence="3" id="KW-0418">Kinase</keyword>
<dbReference type="Pfam" id="PF07714">
    <property type="entry name" value="PK_Tyr_Ser-Thr"/>
    <property type="match status" value="1"/>
</dbReference>
<dbReference type="InterPro" id="IPR008266">
    <property type="entry name" value="Tyr_kinase_AS"/>
</dbReference>
<feature type="compositionally biased region" description="Basic and acidic residues" evidence="6">
    <location>
        <begin position="32"/>
        <end position="50"/>
    </location>
</feature>
<dbReference type="EMBL" id="JASBNA010000020">
    <property type="protein sequence ID" value="KAK7685540.1"/>
    <property type="molecule type" value="Genomic_DNA"/>
</dbReference>
<protein>
    <recommendedName>
        <fullName evidence="7">Protein kinase domain-containing protein</fullName>
    </recommendedName>
</protein>
<evidence type="ECO:0000256" key="6">
    <source>
        <dbReference type="SAM" id="MobiDB-lite"/>
    </source>
</evidence>
<accession>A0AAW0G957</accession>
<evidence type="ECO:0000313" key="8">
    <source>
        <dbReference type="EMBL" id="KAK7685540.1"/>
    </source>
</evidence>
<dbReference type="PANTHER" id="PTHR44329">
    <property type="entry name" value="SERINE/THREONINE-PROTEIN KINASE TNNI3K-RELATED"/>
    <property type="match status" value="1"/>
</dbReference>
<dbReference type="InterPro" id="IPR001245">
    <property type="entry name" value="Ser-Thr/Tyr_kinase_cat_dom"/>
</dbReference>
<evidence type="ECO:0000256" key="4">
    <source>
        <dbReference type="ARBA" id="ARBA00022840"/>
    </source>
</evidence>
<evidence type="ECO:0000256" key="5">
    <source>
        <dbReference type="PROSITE-ProRule" id="PRU10141"/>
    </source>
</evidence>
<name>A0AAW0G957_9APHY</name>
<dbReference type="Gene3D" id="1.10.510.10">
    <property type="entry name" value="Transferase(Phosphotransferase) domain 1"/>
    <property type="match status" value="1"/>
</dbReference>
<proteinExistence type="predicted"/>
<dbReference type="PROSITE" id="PS00107">
    <property type="entry name" value="PROTEIN_KINASE_ATP"/>
    <property type="match status" value="1"/>
</dbReference>
<evidence type="ECO:0000256" key="2">
    <source>
        <dbReference type="ARBA" id="ARBA00022741"/>
    </source>
</evidence>
<dbReference type="PANTHER" id="PTHR44329:SF288">
    <property type="entry name" value="MITOGEN-ACTIVATED PROTEIN KINASE KINASE KINASE 20"/>
    <property type="match status" value="1"/>
</dbReference>
<evidence type="ECO:0000313" key="9">
    <source>
        <dbReference type="Proteomes" id="UP001385951"/>
    </source>
</evidence>
<reference evidence="8 9" key="1">
    <citation type="submission" date="2022-09" db="EMBL/GenBank/DDBJ databases">
        <authorList>
            <person name="Palmer J.M."/>
        </authorList>
    </citation>
    <scope>NUCLEOTIDE SEQUENCE [LARGE SCALE GENOMIC DNA]</scope>
    <source>
        <strain evidence="8 9">DSM 7382</strain>
    </source>
</reference>